<dbReference type="Pfam" id="PF16197">
    <property type="entry name" value="KAsynt_C_assoc"/>
    <property type="match status" value="2"/>
</dbReference>
<keyword evidence="5" id="KW-0677">Repeat</keyword>
<dbReference type="Pfam" id="PF18369">
    <property type="entry name" value="PKS_DE"/>
    <property type="match status" value="1"/>
</dbReference>
<dbReference type="Gene3D" id="3.40.366.10">
    <property type="entry name" value="Malonyl-Coenzyme A Acyl Carrier Protein, domain 2"/>
    <property type="match status" value="2"/>
</dbReference>
<dbReference type="InterPro" id="IPR020841">
    <property type="entry name" value="PKS_Beta-ketoAc_synthase_dom"/>
</dbReference>
<dbReference type="PANTHER" id="PTHR43775">
    <property type="entry name" value="FATTY ACID SYNTHASE"/>
    <property type="match status" value="1"/>
</dbReference>
<keyword evidence="8" id="KW-0012">Acyltransferase</keyword>
<dbReference type="InterPro" id="IPR041618">
    <property type="entry name" value="PKS_DE"/>
</dbReference>
<dbReference type="SMART" id="SM00826">
    <property type="entry name" value="PKS_DH"/>
    <property type="match status" value="1"/>
</dbReference>
<dbReference type="SMART" id="SM00827">
    <property type="entry name" value="PKS_AT"/>
    <property type="match status" value="2"/>
</dbReference>
<dbReference type="PROSITE" id="PS52004">
    <property type="entry name" value="KS3_2"/>
    <property type="match status" value="2"/>
</dbReference>
<accession>A0ABQ3PW43</accession>
<dbReference type="InterPro" id="IPR049900">
    <property type="entry name" value="PKS_mFAS_DH"/>
</dbReference>
<evidence type="ECO:0000313" key="15">
    <source>
        <dbReference type="Proteomes" id="UP001052655"/>
    </source>
</evidence>
<sequence length="4404" mass="466086">MLRTELIRPLPETLIEHAARLGGKIAFADARRQVSYAELELRTRFIAGHLTGLRVHPGDRAALYLGNCVEMVESYLALTRANVIGVPLNPHCTDAELEFFLSDSGARVVITDATHVEQLQRVLGDAEYPRIVVTGDRRVPAGTVAFEALAGAEPETGARDDLGLDEVAWMLYTSGTTGKPKGVLSTQRNCLWSVAACYVPVPELTADDRVLWPLPLFHSLSHIACVLAVTSVGATARITDGYSADEILSVLREESPTFLAGVPTMYHYLVQAAQQQGVRAPDLRVGLVGGAVTTRSLRASFQETFGVPLLDAYGSTETCGSITINWPTGARVEGSSGLPVPGLNVRLVDPETGRDVSADEEGEVWVSGPNVMVGYHNRPEETAQALRDGWYRTGDLARRDEAGYFTVTGRIKDLIIRGGENIHPGEIEDVLRGVPGVADVAVAGKAHDILGEVPVAFLVPGPEGLDTDALFAACRERLSYFKVPEELYEVTRIPRTGSGKVTRRLLLDRPARLRAAGSSSYEHLFRADWLPLPPEGPAVPGASSAPAGADPAGPRWVIAGEAGADLVAGLESAGAEVTHLVDGVPPAEAAPADVVVVPAGAPDAEPAGLVADVSARVRAWLAQEWPSPARLVVLTRGGVATGPAETPHPAQAAVAGLVRGLRAGHGDRLVHVDLEAAAGSGGTLPAELLRAVAAGDEPQVAVRAGSVVRPSLERLAVRSGGETVFGPARTAVVAGADTVAGAAVARHLVTGHGVRHLVLVGDRGEDDLSVAGLAAELTGLKATVTVTGCDLTDRAALREVLTGLRRPLAGVVHVPSGPFRLAAAQAAALDEVTATVEGAALVLLPSAAGTLGTAHDPEDAAVAAYCDALALRRRAGGRAGLSLSLGPWADEPEATLPSGVGTLALRELLTVVDAALMSGEAVVSSLKLDPMTLHGGDTVPAVLRGLIDTSAGASADTGRAEEFRARLAGLPEAERLHILVTAVCDAAAETAGRARGTVSPQRAFKEIGFGSLQAVQLRNRLVEVTGLPLPTTLAFDRPTPGAVARFVLDELSGGAEETTAAAVEGRGPAEDDPVVIVSMACRLPGGIASPEDLWTFVDQGLDGITAFPSDRGWDLAGLYDPDPERSGKTYVREGGFLQDATGFDADFFRISPREALSMDPQQRVFLETSWELFERASVDVTSLHGSRTGVFAGVMNQEYGMSLAGSDDDTEGYRSTGTASAVVSGRVAYTFGFEGPAVTVDTACSSSLVALHLAAQSLRSGECDLALAGGVAVMAQPTSFVEFSRQRGLAPDARCKAFAAAADGTGWSEGVALVLLERLSDARRNGHTVLAVVTGSAVNQDGASNGLTAPNGPSQQRVINQALANAHLQPHDIDLVEAHGTGTTLGDPIEAQALINTYGRHRDPDHPLWLGSLKSNIGHTQAAAGVAGIIKTVLALHHRTMPRTLHIDRPTPHVDWSTGTVQLLTQPRPWPHTTRPRRAAVSAFGVSGTNAHVILEEAPATPDTTDTTTHDEPDTTGQVIDWPLSAATPQALTDTARRLLHHLEQHPHHTPTHIAHQLTHRPHHHHRAVITATHHDDLHRALTALTTNTPDPALTTGTPTTTGKTVFVFPGQGTQWAGMGATLLDTHPVFTHTINACDTALAPHQNWTVTDVLRQTPDAPTLDRVDVVQPVTFAVMTALARMWQHHGIHPDAVIGHSQGEITAAHIAGALTLDDAARIIALRSQAIARRLAGHGAMMSVPLPHTELTPWTTPHQHTIDIATINGPTTTVIAGDPTTIDHLHTQLNNHNIRARKIPVDYASHTHHVEQLHEELTHLLHDITPHTPTTPMYSTTDTTWITGPHLNADYWYRNLRQTVHFHTATTTLADTGHHTFIEISPHPVLTPAIQETLTQHTTNPTTTIPTLRRNQHEPTTFHTALAHLHTHTHHTPTWHTTPTPPTTPHTPLPTYPFQHHHYWPEPATPDSATVADPYEARFWEAVDRADVEALTSTLDVTGEREREVVASALPALTDWRRRTRHEHAVESWRYRVVWRRLGVVTSDRFSGTWLTVVPAGFTEDARVTRTLDALRGYGADCVVLETADDDRTAVADRLAAEGVASAGYSGVLSFLSLDERPHTGFPAVPNGLMLLAALVPALADLGVTAPLWSVTMGGAEAEDGPWIGPSDALTWGFGLVAGLEYPRLWGGSVDLPAEPDERVLRYLAGVLRGQGDEDQVAIRPSGVFGRRLVRAASDGPAGRRTWTPRGTVLITGGTGGVGGQIARRLAATGAEHLLLVSRGGAEAEGVREQVAALEESGAAVTVAACDVADRDALAAVIEAVPDDRPLTAVIHAAGAGQQSSIAETSPEEFSRIIAGKVLGARNLDDVLGDRTLDAFVLISSNAGVWGGGGQGAYAAANAFLDAVARQRRARGRTATSIAWGSWAGAGLGAVDGAAERLARLGVVAMDPEPALRALVHAVEHDETTVSVADIDWSRFAPGFTAARPSPLLSELPEVNAALRELDGAAGGDRSGSDLAGRLAELSEGDREAAVLDAVRTHAAAVLGHRDTTNVAAETAFTDQGFDSMTSVQLRNALVKDFGLRLPTTLLFDHPTPRALARFVLDELSGDAEEAITPASAGPAEDDPVVIVSMACRLPGGIASPEDLWELLASGGEALSDFPTDRGWDIDAIYDPEPGVPGKTYTRRGGFLDGAGDFDASFFKISPREALAMDPQHRVFLESSWEVFERAGVDVTALRGSRTGVFAGGFHTGYTIGADLIGEGVDGYTSHNNLPSVLSGRVAYTFGFEGPAVTVDTACSSSLVALHLAAQSLRSGECDLALAGGVAVMARPSTFVEFSRQRGLAADGRCKAFAAAADGTGWSEGVALVLLERLSDARRNGHTVLATVRGSATNQDGASNGLTAPNGPSQQRVIRQALANAGLRPRDVDAVEAHGTGTVLGDPIEAQAVISTYGQDREPGQPLWLGSLKSNIGHTQAAAGMAGVVKSVLAMRHGALPRTLHVDAPTPHVDWSAGEVRLLTEEVPWPEADRPRRIGISAFGVSGTNAHVILEEAPTTPDTTDTTTHDEPDTTGQVIDWPLSAATPQALTDTARRLLHHLEQHPHHTPTHIAHQLTHRPHHHHRAVITATHHDDLHRALTALTTNTPDPALTTGTPTTTGKTVFVFPGQGTQWAGMGATLLDTHPVFTHTINACDTALAPHQNWTVTDVLRQTPDAPTLDRVDVVQPVTFAVMTALARMWQHHGIHPDAVIGHSQGEITAAHIAGALTLDDAARIIALRSQAIARRLAGHGAMMSVPLPHTELTPWTTPHQHTIDIATINGPTTTVIAGDPTTIDHLHTQLNNHNIRARKIPVDYASHTHHVEQLHEELTHLLHDITPHTPTTPMYSTTDTTWITGPHLNADYWYRNLRQTVHFHTATTTLADTGHHTFIEISPHPVLTPAIQETLTQHTTNPTTTIPTLRRNQHEPTTFHTALAHLHTHTHHTPTWHTTPTPPTTPHTPLPTYPFQHHHYWLKTDGTATDIGAVGLDGSGHPLLGAVVRLPESDAAVFTNRVSLRTQPWLAEHALSGTVLVPGTALLELVVRAGDELGATAVSELVVEAPLTLPETGGTQLRVFVGEADDTGLRPVTVHSRADDADVDAAWTRHVAGQLHTEPRPAPAAGPESWPPAGAEPVAVDGFYDAQRAAGYEFGPLFRGLRAVWTRGEEVFAEVELPDDTDLSAFLLHPALLDSALHAAAFLPSRRGEETPARLPFAWNDAVLHATGATALRVRVNPVGADDIAVEATDPTGAPVASVGRLVTRPVDTDRVGAGAGVADMLFTTGWTPLPVDGARPPAEPEPDTVLDLTDDRAADEDLPRRSRDLVTRALEAIKAHLGAAEPTAPLVILTRDARHDPAMASVWGLARVAQSENPGQVVLADVDDTAASRALLPAAVATGEPQLALRDGAVLVPRLTRLRSEETGPVGLDAEGTVLITGGTGTLGALVARRLVTHHGVRHLLLTSRRGSDAPGAGRLRDELTALGATVTVAAADIGDRAAVAGLLAGIPADHPLTAVIHSAAVLDDGVLTSLDAERVDRVFGPKVDGAWNLHLLTEHLGLSAFVLFSSASGTLGNAGQGNYAAGNGFLDGLAAYRRRLGLPGLSLAWGLWEQASEMTGALLDGTRGHLKREVLAMSDEEGLLLFDAALRGDGSAQDPSVVVPVKLSLTALRQSANPPAVLGDLVPRTRPTARQAAAEPSDSFLDRLRRVTAPERSKQLLDMVLAHTAATLGHAAPGAVDGRQAFKDLGFDSLAAVDLRNRIGASTGLRLPATLVFDYPTPTALARHVEQQLGLGEEGGGDSGVDGTAAAVLAELHRLDASLDRLLLEPDDRAEVADRLRKLAAKWHGSGAAADSDLELATDEEILRLAEAELDLPQAPNA</sequence>
<keyword evidence="2" id="KW-0596">Phosphopantetheine</keyword>
<feature type="compositionally biased region" description="Basic and acidic residues" evidence="10">
    <location>
        <begin position="3834"/>
        <end position="3845"/>
    </location>
</feature>
<feature type="active site" description="Proton donor; for dehydratase activity" evidence="9">
    <location>
        <position position="3718"/>
    </location>
</feature>
<organism evidence="14 15">
    <name type="scientific">Streptomyces daghestanicus</name>
    <dbReference type="NCBI Taxonomy" id="66885"/>
    <lineage>
        <taxon>Bacteria</taxon>
        <taxon>Bacillati</taxon>
        <taxon>Actinomycetota</taxon>
        <taxon>Actinomycetes</taxon>
        <taxon>Kitasatosporales</taxon>
        <taxon>Streptomycetaceae</taxon>
        <taxon>Streptomyces</taxon>
    </lineage>
</organism>
<dbReference type="Gene3D" id="3.40.50.720">
    <property type="entry name" value="NAD(P)-binding Rossmann-like Domain"/>
    <property type="match status" value="4"/>
</dbReference>
<evidence type="ECO:0008006" key="16">
    <source>
        <dbReference type="Google" id="ProtNLM"/>
    </source>
</evidence>
<feature type="active site" description="Proton acceptor; for dehydratase activity" evidence="9">
    <location>
        <position position="3553"/>
    </location>
</feature>
<evidence type="ECO:0000259" key="11">
    <source>
        <dbReference type="PROSITE" id="PS50075"/>
    </source>
</evidence>
<protein>
    <recommendedName>
        <fullName evidence="16">Polyketide synthase</fullName>
    </recommendedName>
</protein>
<dbReference type="PROSITE" id="PS52019">
    <property type="entry name" value="PKS_MFAS_DH"/>
    <property type="match status" value="1"/>
</dbReference>
<dbReference type="InterPro" id="IPR018201">
    <property type="entry name" value="Ketoacyl_synth_AS"/>
</dbReference>
<dbReference type="Pfam" id="PF00109">
    <property type="entry name" value="ketoacyl-synt"/>
    <property type="match status" value="2"/>
</dbReference>
<dbReference type="InterPro" id="IPR016035">
    <property type="entry name" value="Acyl_Trfase/lysoPLipase"/>
</dbReference>
<dbReference type="Gene3D" id="3.30.70.3290">
    <property type="match status" value="2"/>
</dbReference>
<dbReference type="RefSeq" id="WP_226534575.1">
    <property type="nucleotide sequence ID" value="NZ_BNDX01000002.1"/>
</dbReference>
<feature type="region of interest" description="Disordered" evidence="10">
    <location>
        <begin position="1500"/>
        <end position="1519"/>
    </location>
</feature>
<feature type="domain" description="Ketosynthase family 3 (KS3)" evidence="12">
    <location>
        <begin position="2617"/>
        <end position="3043"/>
    </location>
</feature>
<dbReference type="InterPro" id="IPR016039">
    <property type="entry name" value="Thiolase-like"/>
</dbReference>
<evidence type="ECO:0000256" key="2">
    <source>
        <dbReference type="ARBA" id="ARBA00022450"/>
    </source>
</evidence>
<feature type="domain" description="Carrier" evidence="11">
    <location>
        <begin position="4237"/>
        <end position="4315"/>
    </location>
</feature>
<dbReference type="CDD" id="cd08952">
    <property type="entry name" value="KR_1_SDR_x"/>
    <property type="match status" value="1"/>
</dbReference>
<evidence type="ECO:0000256" key="7">
    <source>
        <dbReference type="ARBA" id="ARBA00023268"/>
    </source>
</evidence>
<dbReference type="SUPFAM" id="SSF51735">
    <property type="entry name" value="NAD(P)-binding Rossmann-fold domains"/>
    <property type="match status" value="6"/>
</dbReference>
<dbReference type="InterPro" id="IPR055123">
    <property type="entry name" value="SpnB-like_Rossmann"/>
</dbReference>
<dbReference type="InterPro" id="IPR009081">
    <property type="entry name" value="PP-bd_ACP"/>
</dbReference>
<dbReference type="PROSITE" id="PS00455">
    <property type="entry name" value="AMP_BINDING"/>
    <property type="match status" value="1"/>
</dbReference>
<dbReference type="SMART" id="SM00822">
    <property type="entry name" value="PKS_KR"/>
    <property type="match status" value="2"/>
</dbReference>
<dbReference type="CDD" id="cd08956">
    <property type="entry name" value="KR_3_FAS_SDR_x"/>
    <property type="match status" value="2"/>
</dbReference>
<feature type="domain" description="Ketosynthase family 3 (KS3)" evidence="12">
    <location>
        <begin position="1071"/>
        <end position="1497"/>
    </location>
</feature>
<dbReference type="Gene3D" id="3.40.47.10">
    <property type="match status" value="2"/>
</dbReference>
<dbReference type="InterPro" id="IPR006162">
    <property type="entry name" value="Ppantetheine_attach_site"/>
</dbReference>
<dbReference type="InterPro" id="IPR020806">
    <property type="entry name" value="PKS_PP-bd"/>
</dbReference>
<feature type="region of interest" description="Disordered" evidence="10">
    <location>
        <begin position="2880"/>
        <end position="2899"/>
    </location>
</feature>
<dbReference type="Pfam" id="PF21089">
    <property type="entry name" value="PKS_DH_N"/>
    <property type="match status" value="1"/>
</dbReference>
<dbReference type="InterPro" id="IPR025110">
    <property type="entry name" value="AMP-bd_C"/>
</dbReference>
<dbReference type="InterPro" id="IPR042099">
    <property type="entry name" value="ANL_N_sf"/>
</dbReference>
<feature type="domain" description="Carrier" evidence="11">
    <location>
        <begin position="2524"/>
        <end position="2599"/>
    </location>
</feature>
<gene>
    <name evidence="14" type="ORF">Sdagh_09690</name>
</gene>
<dbReference type="PROSITE" id="PS00012">
    <property type="entry name" value="PHOSPHOPANTETHEINE"/>
    <property type="match status" value="1"/>
</dbReference>
<dbReference type="Pfam" id="PF22953">
    <property type="entry name" value="SpnB_Rossmann"/>
    <property type="match status" value="2"/>
</dbReference>
<dbReference type="InterPro" id="IPR014030">
    <property type="entry name" value="Ketoacyl_synth_N"/>
</dbReference>
<evidence type="ECO:0000259" key="12">
    <source>
        <dbReference type="PROSITE" id="PS52004"/>
    </source>
</evidence>
<dbReference type="InterPro" id="IPR013968">
    <property type="entry name" value="PKS_KR"/>
</dbReference>
<dbReference type="EMBL" id="BNDX01000002">
    <property type="protein sequence ID" value="GHI29239.1"/>
    <property type="molecule type" value="Genomic_DNA"/>
</dbReference>
<comment type="pathway">
    <text evidence="1">Antibiotic biosynthesis.</text>
</comment>
<evidence type="ECO:0000256" key="10">
    <source>
        <dbReference type="SAM" id="MobiDB-lite"/>
    </source>
</evidence>
<dbReference type="PROSITE" id="PS00606">
    <property type="entry name" value="KS3_1"/>
    <property type="match status" value="2"/>
</dbReference>
<dbReference type="Pfam" id="PF02801">
    <property type="entry name" value="Ketoacyl-synt_C"/>
    <property type="match status" value="2"/>
</dbReference>
<evidence type="ECO:0000256" key="9">
    <source>
        <dbReference type="PROSITE-ProRule" id="PRU01363"/>
    </source>
</evidence>
<dbReference type="Pfam" id="PF08659">
    <property type="entry name" value="KR"/>
    <property type="match status" value="4"/>
</dbReference>
<dbReference type="InterPro" id="IPR032821">
    <property type="entry name" value="PKS_assoc"/>
</dbReference>
<dbReference type="Gene3D" id="3.30.300.30">
    <property type="match status" value="1"/>
</dbReference>
<dbReference type="Proteomes" id="UP001052655">
    <property type="component" value="Unassembled WGS sequence"/>
</dbReference>
<dbReference type="Gene3D" id="3.40.50.12780">
    <property type="entry name" value="N-terminal domain of ligase-like"/>
    <property type="match status" value="1"/>
</dbReference>
<feature type="domain" description="PKS/mFAS DH" evidence="13">
    <location>
        <begin position="3521"/>
        <end position="3797"/>
    </location>
</feature>
<dbReference type="CDD" id="cd00833">
    <property type="entry name" value="PKS"/>
    <property type="match status" value="2"/>
</dbReference>
<dbReference type="InterPro" id="IPR001227">
    <property type="entry name" value="Ac_transferase_dom_sf"/>
</dbReference>
<feature type="region of interest" description="N-terminal hotdog fold" evidence="9">
    <location>
        <begin position="3521"/>
        <end position="3646"/>
    </location>
</feature>
<dbReference type="SMART" id="SM00823">
    <property type="entry name" value="PKS_PP"/>
    <property type="match status" value="3"/>
</dbReference>
<evidence type="ECO:0000256" key="4">
    <source>
        <dbReference type="ARBA" id="ARBA00022679"/>
    </source>
</evidence>
<evidence type="ECO:0000256" key="3">
    <source>
        <dbReference type="ARBA" id="ARBA00022553"/>
    </source>
</evidence>
<feature type="compositionally biased region" description="Polar residues" evidence="10">
    <location>
        <begin position="2881"/>
        <end position="2899"/>
    </location>
</feature>
<evidence type="ECO:0000256" key="8">
    <source>
        <dbReference type="ARBA" id="ARBA00023315"/>
    </source>
</evidence>
<dbReference type="InterPro" id="IPR050091">
    <property type="entry name" value="PKS_NRPS_Biosynth_Enz"/>
</dbReference>
<dbReference type="PROSITE" id="PS50075">
    <property type="entry name" value="CARRIER"/>
    <property type="match status" value="3"/>
</dbReference>
<feature type="region of interest" description="Disordered" evidence="10">
    <location>
        <begin position="3046"/>
        <end position="3065"/>
    </location>
</feature>
<dbReference type="SUPFAM" id="SSF47336">
    <property type="entry name" value="ACP-like"/>
    <property type="match status" value="3"/>
</dbReference>
<dbReference type="SUPFAM" id="SSF53901">
    <property type="entry name" value="Thiolase-like"/>
    <property type="match status" value="2"/>
</dbReference>
<evidence type="ECO:0000256" key="6">
    <source>
        <dbReference type="ARBA" id="ARBA00023194"/>
    </source>
</evidence>
<dbReference type="InterPro" id="IPR020845">
    <property type="entry name" value="AMP-binding_CS"/>
</dbReference>
<feature type="domain" description="Carrier" evidence="11">
    <location>
        <begin position="970"/>
        <end position="1051"/>
    </location>
</feature>
<evidence type="ECO:0000256" key="1">
    <source>
        <dbReference type="ARBA" id="ARBA00004792"/>
    </source>
</evidence>
<evidence type="ECO:0000256" key="5">
    <source>
        <dbReference type="ARBA" id="ARBA00022737"/>
    </source>
</evidence>
<dbReference type="SMART" id="SM00825">
    <property type="entry name" value="PKS_KS"/>
    <property type="match status" value="2"/>
</dbReference>
<keyword evidence="6" id="KW-0045">Antibiotic biosynthesis</keyword>
<dbReference type="Pfam" id="PF14765">
    <property type="entry name" value="PS-DH"/>
    <property type="match status" value="1"/>
</dbReference>
<dbReference type="InterPro" id="IPR045851">
    <property type="entry name" value="AMP-bd_C_sf"/>
</dbReference>
<dbReference type="SUPFAM" id="SSF55048">
    <property type="entry name" value="Probable ACP-binding domain of malonyl-CoA ACP transacylase"/>
    <property type="match status" value="2"/>
</dbReference>
<dbReference type="InterPro" id="IPR000873">
    <property type="entry name" value="AMP-dep_synth/lig_dom"/>
</dbReference>
<dbReference type="InterPro" id="IPR014031">
    <property type="entry name" value="Ketoacyl_synth_C"/>
</dbReference>
<feature type="region of interest" description="Disordered" evidence="10">
    <location>
        <begin position="3815"/>
        <end position="3845"/>
    </location>
</feature>
<evidence type="ECO:0000313" key="14">
    <source>
        <dbReference type="EMBL" id="GHI29239.1"/>
    </source>
</evidence>
<dbReference type="InterPro" id="IPR049552">
    <property type="entry name" value="PKS_DH_N"/>
</dbReference>
<dbReference type="InterPro" id="IPR016036">
    <property type="entry name" value="Malonyl_transacylase_ACP-bd"/>
</dbReference>
<dbReference type="Gene3D" id="3.10.129.110">
    <property type="entry name" value="Polyketide synthase dehydratase"/>
    <property type="match status" value="1"/>
</dbReference>
<dbReference type="InterPro" id="IPR049551">
    <property type="entry name" value="PKS_DH_C"/>
</dbReference>
<dbReference type="Pfam" id="PF00698">
    <property type="entry name" value="Acyl_transf_1"/>
    <property type="match status" value="2"/>
</dbReference>
<dbReference type="InterPro" id="IPR036291">
    <property type="entry name" value="NAD(P)-bd_dom_sf"/>
</dbReference>
<dbReference type="InterPro" id="IPR057326">
    <property type="entry name" value="KR_dom"/>
</dbReference>
<comment type="caution">
    <text evidence="14">The sequence shown here is derived from an EMBL/GenBank/DDBJ whole genome shotgun (WGS) entry which is preliminary data.</text>
</comment>
<dbReference type="InterPro" id="IPR014043">
    <property type="entry name" value="Acyl_transferase_dom"/>
</dbReference>
<dbReference type="SUPFAM" id="SSF52151">
    <property type="entry name" value="FabD/lysophospholipase-like"/>
    <property type="match status" value="2"/>
</dbReference>
<proteinExistence type="predicted"/>
<dbReference type="PANTHER" id="PTHR43775:SF51">
    <property type="entry name" value="INACTIVE PHENOLPHTHIOCEROL SYNTHESIS POLYKETIDE SYNTHASE TYPE I PKS1-RELATED"/>
    <property type="match status" value="1"/>
</dbReference>
<feature type="region of interest" description="C-terminal hotdog fold" evidence="9">
    <location>
        <begin position="3659"/>
        <end position="3797"/>
    </location>
</feature>
<keyword evidence="3" id="KW-0597">Phosphoprotein</keyword>
<keyword evidence="4" id="KW-0808">Transferase</keyword>
<dbReference type="Pfam" id="PF00550">
    <property type="entry name" value="PP-binding"/>
    <property type="match status" value="3"/>
</dbReference>
<dbReference type="NCBIfam" id="NF045894">
    <property type="entry name" value="PKS_plus_SDR"/>
    <property type="match status" value="1"/>
</dbReference>
<dbReference type="Gene3D" id="1.10.1200.10">
    <property type="entry name" value="ACP-like"/>
    <property type="match status" value="3"/>
</dbReference>
<dbReference type="Pfam" id="PF13193">
    <property type="entry name" value="AMP-binding_C"/>
    <property type="match status" value="1"/>
</dbReference>
<dbReference type="InterPro" id="IPR020807">
    <property type="entry name" value="PKS_DH"/>
</dbReference>
<keyword evidence="15" id="KW-1185">Reference proteome</keyword>
<dbReference type="SMART" id="SM01294">
    <property type="entry name" value="PKS_PP_betabranch"/>
    <property type="match status" value="2"/>
</dbReference>
<reference evidence="14" key="1">
    <citation type="submission" date="2024-05" db="EMBL/GenBank/DDBJ databases">
        <title>Whole genome shotgun sequence of Streptomyces daghestanicus NBRC 12762.</title>
        <authorList>
            <person name="Komaki H."/>
            <person name="Tamura T."/>
        </authorList>
    </citation>
    <scope>NUCLEOTIDE SEQUENCE</scope>
    <source>
        <strain evidence="14">NBRC 12762</strain>
    </source>
</reference>
<dbReference type="InterPro" id="IPR036736">
    <property type="entry name" value="ACP-like_sf"/>
</dbReference>
<dbReference type="Gene3D" id="6.10.140.1830">
    <property type="match status" value="1"/>
</dbReference>
<name>A0ABQ3PW43_9ACTN</name>
<dbReference type="InterPro" id="IPR042104">
    <property type="entry name" value="PKS_dehydratase_sf"/>
</dbReference>
<keyword evidence="7" id="KW-0511">Multifunctional enzyme</keyword>
<evidence type="ECO:0000259" key="13">
    <source>
        <dbReference type="PROSITE" id="PS52019"/>
    </source>
</evidence>
<dbReference type="Pfam" id="PF00501">
    <property type="entry name" value="AMP-binding"/>
    <property type="match status" value="1"/>
</dbReference>
<dbReference type="SUPFAM" id="SSF56801">
    <property type="entry name" value="Acetyl-CoA synthetase-like"/>
    <property type="match status" value="1"/>
</dbReference>